<proteinExistence type="predicted"/>
<comment type="caution">
    <text evidence="1">The sequence shown here is derived from an EMBL/GenBank/DDBJ whole genome shotgun (WGS) entry which is preliminary data.</text>
</comment>
<dbReference type="Proteomes" id="UP000824120">
    <property type="component" value="Chromosome 9"/>
</dbReference>
<evidence type="ECO:0000313" key="1">
    <source>
        <dbReference type="EMBL" id="KAG5584401.1"/>
    </source>
</evidence>
<accession>A0A9J5X7W7</accession>
<reference evidence="1 2" key="1">
    <citation type="submission" date="2020-09" db="EMBL/GenBank/DDBJ databases">
        <title>De no assembly of potato wild relative species, Solanum commersonii.</title>
        <authorList>
            <person name="Cho K."/>
        </authorList>
    </citation>
    <scope>NUCLEOTIDE SEQUENCE [LARGE SCALE GENOMIC DNA]</scope>
    <source>
        <strain evidence="1">LZ3.2</strain>
        <tissue evidence="1">Leaf</tissue>
    </source>
</reference>
<dbReference type="EMBL" id="JACXVP010000009">
    <property type="protein sequence ID" value="KAG5584401.1"/>
    <property type="molecule type" value="Genomic_DNA"/>
</dbReference>
<organism evidence="1 2">
    <name type="scientific">Solanum commersonii</name>
    <name type="common">Commerson's wild potato</name>
    <name type="synonym">Commerson's nightshade</name>
    <dbReference type="NCBI Taxonomy" id="4109"/>
    <lineage>
        <taxon>Eukaryota</taxon>
        <taxon>Viridiplantae</taxon>
        <taxon>Streptophyta</taxon>
        <taxon>Embryophyta</taxon>
        <taxon>Tracheophyta</taxon>
        <taxon>Spermatophyta</taxon>
        <taxon>Magnoliopsida</taxon>
        <taxon>eudicotyledons</taxon>
        <taxon>Gunneridae</taxon>
        <taxon>Pentapetalae</taxon>
        <taxon>asterids</taxon>
        <taxon>lamiids</taxon>
        <taxon>Solanales</taxon>
        <taxon>Solanaceae</taxon>
        <taxon>Solanoideae</taxon>
        <taxon>Solaneae</taxon>
        <taxon>Solanum</taxon>
    </lineage>
</organism>
<sequence>MHRGRAISQTRSGWNFKRAQARNTAIVAEKIEVEYNDLLYKNNGDFQNCNNYRGIKLQSHKFKIG</sequence>
<gene>
    <name evidence="1" type="ORF">H5410_044835</name>
</gene>
<evidence type="ECO:0000313" key="2">
    <source>
        <dbReference type="Proteomes" id="UP000824120"/>
    </source>
</evidence>
<protein>
    <submittedName>
        <fullName evidence="1">Uncharacterized protein</fullName>
    </submittedName>
</protein>
<keyword evidence="2" id="KW-1185">Reference proteome</keyword>
<name>A0A9J5X7W7_SOLCO</name>
<dbReference type="AlphaFoldDB" id="A0A9J5X7W7"/>